<dbReference type="EMBL" id="CAADRP010000613">
    <property type="protein sequence ID" value="VFU30375.1"/>
    <property type="molecule type" value="Genomic_DNA"/>
</dbReference>
<reference evidence="1" key="1">
    <citation type="submission" date="2019-03" db="EMBL/GenBank/DDBJ databases">
        <authorList>
            <person name="Mank J."/>
            <person name="Almeida P."/>
        </authorList>
    </citation>
    <scope>NUCLEOTIDE SEQUENCE</scope>
    <source>
        <strain evidence="1">78183</strain>
    </source>
</reference>
<accession>A0A6N2KQT8</accession>
<proteinExistence type="predicted"/>
<sequence length="73" mass="8471">MHARPGPPKDKRMLIQMRKVYTSHYIGMLSKLFSPYTKAALLAYATELSKVERFNFVSSLQEKNEYSPWVMAS</sequence>
<gene>
    <name evidence="1" type="ORF">SVIM_LOCUS117462</name>
</gene>
<protein>
    <submittedName>
        <fullName evidence="1">Uncharacterized protein</fullName>
    </submittedName>
</protein>
<organism evidence="1">
    <name type="scientific">Salix viminalis</name>
    <name type="common">Common osier</name>
    <name type="synonym">Basket willow</name>
    <dbReference type="NCBI Taxonomy" id="40686"/>
    <lineage>
        <taxon>Eukaryota</taxon>
        <taxon>Viridiplantae</taxon>
        <taxon>Streptophyta</taxon>
        <taxon>Embryophyta</taxon>
        <taxon>Tracheophyta</taxon>
        <taxon>Spermatophyta</taxon>
        <taxon>Magnoliopsida</taxon>
        <taxon>eudicotyledons</taxon>
        <taxon>Gunneridae</taxon>
        <taxon>Pentapetalae</taxon>
        <taxon>rosids</taxon>
        <taxon>fabids</taxon>
        <taxon>Malpighiales</taxon>
        <taxon>Salicaceae</taxon>
        <taxon>Saliceae</taxon>
        <taxon>Salix</taxon>
    </lineage>
</organism>
<dbReference type="AlphaFoldDB" id="A0A6N2KQT8"/>
<name>A0A6N2KQT8_SALVM</name>
<evidence type="ECO:0000313" key="1">
    <source>
        <dbReference type="EMBL" id="VFU30375.1"/>
    </source>
</evidence>